<dbReference type="RefSeq" id="WP_058287137.1">
    <property type="nucleotide sequence ID" value="NZ_CYSR01000030.1"/>
</dbReference>
<evidence type="ECO:0000256" key="1">
    <source>
        <dbReference type="SAM" id="Phobius"/>
    </source>
</evidence>
<sequence length="63" mass="6785">MLEGKKTYIIAAMILLSVLVEKGLGIDVPGIEVGDDWFLLVLNALGLGTLRSGINSGLLNRFR</sequence>
<organism evidence="2 3">
    <name type="scientific">Leisingera aquaemixtae</name>
    <dbReference type="NCBI Taxonomy" id="1396826"/>
    <lineage>
        <taxon>Bacteria</taxon>
        <taxon>Pseudomonadati</taxon>
        <taxon>Pseudomonadota</taxon>
        <taxon>Alphaproteobacteria</taxon>
        <taxon>Rhodobacterales</taxon>
        <taxon>Roseobacteraceae</taxon>
        <taxon>Leisingera</taxon>
    </lineage>
</organism>
<dbReference type="Proteomes" id="UP000051326">
    <property type="component" value="Unassembled WGS sequence"/>
</dbReference>
<protein>
    <submittedName>
        <fullName evidence="2">Uncharacterized protein</fullName>
    </submittedName>
</protein>
<dbReference type="AlphaFoldDB" id="A0A0P1HCC5"/>
<proteinExistence type="predicted"/>
<dbReference type="EMBL" id="CYSR01000030">
    <property type="protein sequence ID" value="CUI01126.1"/>
    <property type="molecule type" value="Genomic_DNA"/>
</dbReference>
<accession>A0A0P1HCC5</accession>
<feature type="transmembrane region" description="Helical" evidence="1">
    <location>
        <begin position="37"/>
        <end position="54"/>
    </location>
</feature>
<name>A0A0P1HCC5_9RHOB</name>
<reference evidence="2 3" key="1">
    <citation type="submission" date="2015-09" db="EMBL/GenBank/DDBJ databases">
        <authorList>
            <consortium name="Swine Surveillance"/>
        </authorList>
    </citation>
    <scope>NUCLEOTIDE SEQUENCE [LARGE SCALE GENOMIC DNA]</scope>
    <source>
        <strain evidence="2 3">CECT 8399</strain>
    </source>
</reference>
<keyword evidence="1" id="KW-1133">Transmembrane helix</keyword>
<evidence type="ECO:0000313" key="2">
    <source>
        <dbReference type="EMBL" id="CUI01126.1"/>
    </source>
</evidence>
<keyword evidence="1" id="KW-0812">Transmembrane</keyword>
<feature type="transmembrane region" description="Helical" evidence="1">
    <location>
        <begin position="7"/>
        <end position="25"/>
    </location>
</feature>
<evidence type="ECO:0000313" key="3">
    <source>
        <dbReference type="Proteomes" id="UP000051326"/>
    </source>
</evidence>
<gene>
    <name evidence="2" type="ORF">PHA8399_03267</name>
</gene>
<keyword evidence="1" id="KW-0472">Membrane</keyword>